<keyword evidence="3" id="KW-1185">Reference proteome</keyword>
<dbReference type="OrthoDB" id="4067303at2"/>
<dbReference type="Gene3D" id="3.40.50.150">
    <property type="entry name" value="Vaccinia Virus protein VP39"/>
    <property type="match status" value="1"/>
</dbReference>
<comment type="caution">
    <text evidence="2">The sequence shown here is derived from an EMBL/GenBank/DDBJ whole genome shotgun (WGS) entry which is preliminary data.</text>
</comment>
<dbReference type="InterPro" id="IPR041698">
    <property type="entry name" value="Methyltransf_25"/>
</dbReference>
<feature type="domain" description="Methyltransferase" evidence="1">
    <location>
        <begin position="50"/>
        <end position="108"/>
    </location>
</feature>
<proteinExistence type="predicted"/>
<dbReference type="EMBL" id="LNSV01000008">
    <property type="protein sequence ID" value="KUH39752.1"/>
    <property type="molecule type" value="Genomic_DNA"/>
</dbReference>
<gene>
    <name evidence="2" type="ORF">ATE80_05255</name>
</gene>
<accession>A0A100Y8P7</accession>
<dbReference type="Pfam" id="PF13649">
    <property type="entry name" value="Methyltransf_25"/>
    <property type="match status" value="1"/>
</dbReference>
<dbReference type="GO" id="GO:0008168">
    <property type="term" value="F:methyltransferase activity"/>
    <property type="evidence" value="ECO:0007669"/>
    <property type="project" value="UniProtKB-ARBA"/>
</dbReference>
<sequence>MPDLTRVSGYTHLTDADLVPPPSDRIFFEPADTETGAWVGHDLVTPGCGVLDLGSGSGAAAAAMSRSGAGHVHGIDASADSVAWANKHHAVERPGARVTFARADFSLLDSRRLLATAPQPPPRPLVVTSNPPYVPMAEDAEDKRSITAGPDGLRWVPEIIAHARALRCDLGLTIGSYSSPATAVSMLRDAGYRIRTVTLCPLELGDFTVRHMERTATLEERGEAVLWRREEERPAYFITGLACRWTGSGRARTTGAPDELTGAGLMDLLRTAARSATPRLETLDDAGADLWPGSVRAVDLPAADHRNHW</sequence>
<dbReference type="AlphaFoldDB" id="A0A100Y8P7"/>
<evidence type="ECO:0000313" key="3">
    <source>
        <dbReference type="Proteomes" id="UP000054011"/>
    </source>
</evidence>
<reference evidence="2 3" key="1">
    <citation type="submission" date="2015-11" db="EMBL/GenBank/DDBJ databases">
        <title>Genome-wide analysis reveals the secondary metabolome in Streptomyces kanasensis ZX01.</title>
        <authorList>
            <person name="Zhang G."/>
            <person name="Han L."/>
            <person name="Feng J."/>
            <person name="Zhang X."/>
        </authorList>
    </citation>
    <scope>NUCLEOTIDE SEQUENCE [LARGE SCALE GENOMIC DNA]</scope>
    <source>
        <strain evidence="2 3">ZX01</strain>
    </source>
</reference>
<dbReference type="STRING" id="936756.ATE80_05255"/>
<dbReference type="RefSeq" id="WP_058940944.1">
    <property type="nucleotide sequence ID" value="NZ_LNSV01000008.1"/>
</dbReference>
<dbReference type="InterPro" id="IPR029063">
    <property type="entry name" value="SAM-dependent_MTases_sf"/>
</dbReference>
<dbReference type="SUPFAM" id="SSF53335">
    <property type="entry name" value="S-adenosyl-L-methionine-dependent methyltransferases"/>
    <property type="match status" value="1"/>
</dbReference>
<evidence type="ECO:0000313" key="2">
    <source>
        <dbReference type="EMBL" id="KUH39752.1"/>
    </source>
</evidence>
<evidence type="ECO:0000259" key="1">
    <source>
        <dbReference type="Pfam" id="PF13649"/>
    </source>
</evidence>
<dbReference type="Proteomes" id="UP000054011">
    <property type="component" value="Unassembled WGS sequence"/>
</dbReference>
<name>A0A100Y8P7_9ACTN</name>
<protein>
    <recommendedName>
        <fullName evidence="1">Methyltransferase domain-containing protein</fullName>
    </recommendedName>
</protein>
<organism evidence="2 3">
    <name type="scientific">Streptomyces kanasensis</name>
    <dbReference type="NCBI Taxonomy" id="936756"/>
    <lineage>
        <taxon>Bacteria</taxon>
        <taxon>Bacillati</taxon>
        <taxon>Actinomycetota</taxon>
        <taxon>Actinomycetes</taxon>
        <taxon>Kitasatosporales</taxon>
        <taxon>Streptomycetaceae</taxon>
        <taxon>Streptomyces</taxon>
    </lineage>
</organism>